<name>A0ABQ4C1J1_9ACTN</name>
<reference evidence="2 3" key="1">
    <citation type="submission" date="2021-01" db="EMBL/GenBank/DDBJ databases">
        <title>Whole genome shotgun sequence of Asanoa iriomotensis NBRC 100142.</title>
        <authorList>
            <person name="Komaki H."/>
            <person name="Tamura T."/>
        </authorList>
    </citation>
    <scope>NUCLEOTIDE SEQUENCE [LARGE SCALE GENOMIC DNA]</scope>
    <source>
        <strain evidence="2 3">NBRC 100142</strain>
    </source>
</reference>
<gene>
    <name evidence="2" type="ORF">Air01nite_27430</name>
</gene>
<evidence type="ECO:0000256" key="1">
    <source>
        <dbReference type="SAM" id="Phobius"/>
    </source>
</evidence>
<organism evidence="2 3">
    <name type="scientific">Asanoa iriomotensis</name>
    <dbReference type="NCBI Taxonomy" id="234613"/>
    <lineage>
        <taxon>Bacteria</taxon>
        <taxon>Bacillati</taxon>
        <taxon>Actinomycetota</taxon>
        <taxon>Actinomycetes</taxon>
        <taxon>Micromonosporales</taxon>
        <taxon>Micromonosporaceae</taxon>
        <taxon>Asanoa</taxon>
    </lineage>
</organism>
<evidence type="ECO:0000313" key="3">
    <source>
        <dbReference type="Proteomes" id="UP000624325"/>
    </source>
</evidence>
<sequence>MLVTHRIATVTIVDIVPGMARRRREVSDDDRRQAVEDYRVEVQRFQWEAYRNFRWAVAGACIFLGLIGLRSMFDSREDLAANILMVVGAVAGVVSFWVKDWRLLAPAFVVAVAGLVSVAL</sequence>
<evidence type="ECO:0000313" key="2">
    <source>
        <dbReference type="EMBL" id="GIF56648.1"/>
    </source>
</evidence>
<keyword evidence="1" id="KW-0472">Membrane</keyword>
<feature type="transmembrane region" description="Helical" evidence="1">
    <location>
        <begin position="53"/>
        <end position="73"/>
    </location>
</feature>
<keyword evidence="1" id="KW-1133">Transmembrane helix</keyword>
<feature type="transmembrane region" description="Helical" evidence="1">
    <location>
        <begin position="79"/>
        <end position="98"/>
    </location>
</feature>
<dbReference type="EMBL" id="BONC01000016">
    <property type="protein sequence ID" value="GIF56648.1"/>
    <property type="molecule type" value="Genomic_DNA"/>
</dbReference>
<proteinExistence type="predicted"/>
<accession>A0ABQ4C1J1</accession>
<dbReference type="Proteomes" id="UP000624325">
    <property type="component" value="Unassembled WGS sequence"/>
</dbReference>
<protein>
    <submittedName>
        <fullName evidence="2">Uncharacterized protein</fullName>
    </submittedName>
</protein>
<keyword evidence="3" id="KW-1185">Reference proteome</keyword>
<comment type="caution">
    <text evidence="2">The sequence shown here is derived from an EMBL/GenBank/DDBJ whole genome shotgun (WGS) entry which is preliminary data.</text>
</comment>
<keyword evidence="1" id="KW-0812">Transmembrane</keyword>
<dbReference type="RefSeq" id="WP_203702527.1">
    <property type="nucleotide sequence ID" value="NZ_BAAALU010000001.1"/>
</dbReference>